<feature type="domain" description="BCS1 N-terminal" evidence="3">
    <location>
        <begin position="13"/>
        <end position="97"/>
    </location>
</feature>
<dbReference type="Proteomes" id="UP000191518">
    <property type="component" value="Unassembled WGS sequence"/>
</dbReference>
<feature type="non-terminal residue" evidence="4">
    <location>
        <position position="1"/>
    </location>
</feature>
<dbReference type="SUPFAM" id="SSF52540">
    <property type="entry name" value="P-loop containing nucleoside triphosphate hydrolases"/>
    <property type="match status" value="1"/>
</dbReference>
<accession>A0A1V6QZ04</accession>
<sequence length="279" mass="31758">DEETDEDPSIEQTRFEKSGEAYWRSLRDEANLKPIRTTPSRNQLHCFLYRGSLLALNRDPYHTQNSWLSDTETFTIYAPFWNRKVLFALLEEVQMKSQSIAVLLNGNNHLGFNYVELSSSIVNSGLPPNIKDGMIENIKEFLSPQSKAWYKFRGIPYRRGYLLYGPPGTGKSSICSAIAGRLWLDIYTISLNSRKLNDDMLNKFFQSLPKRCIVLFEDVDNAGIGQEASQMKNTDTFAHAQGVILSFSSIKPTISLSHNIAVVYSESELVCYWTFLLGN</sequence>
<organism evidence="4 5">
    <name type="scientific">Penicillium vulpinum</name>
    <dbReference type="NCBI Taxonomy" id="29845"/>
    <lineage>
        <taxon>Eukaryota</taxon>
        <taxon>Fungi</taxon>
        <taxon>Dikarya</taxon>
        <taxon>Ascomycota</taxon>
        <taxon>Pezizomycotina</taxon>
        <taxon>Eurotiomycetes</taxon>
        <taxon>Eurotiomycetidae</taxon>
        <taxon>Eurotiales</taxon>
        <taxon>Aspergillaceae</taxon>
        <taxon>Penicillium</taxon>
    </lineage>
</organism>
<protein>
    <recommendedName>
        <fullName evidence="6">AAA+ ATPase domain-containing protein</fullName>
    </recommendedName>
</protein>
<evidence type="ECO:0000256" key="1">
    <source>
        <dbReference type="ARBA" id="ARBA00004325"/>
    </source>
</evidence>
<dbReference type="GO" id="GO:0031966">
    <property type="term" value="C:mitochondrial membrane"/>
    <property type="evidence" value="ECO:0007669"/>
    <property type="project" value="UniProtKB-SubCell"/>
</dbReference>
<reference evidence="5" key="1">
    <citation type="journal article" date="2017" name="Nat. Microbiol.">
        <title>Global analysis of biosynthetic gene clusters reveals vast potential of secondary metabolite production in Penicillium species.</title>
        <authorList>
            <person name="Nielsen J.C."/>
            <person name="Grijseels S."/>
            <person name="Prigent S."/>
            <person name="Ji B."/>
            <person name="Dainat J."/>
            <person name="Nielsen K.F."/>
            <person name="Frisvad J.C."/>
            <person name="Workman M."/>
            <person name="Nielsen J."/>
        </authorList>
    </citation>
    <scope>NUCLEOTIDE SEQUENCE [LARGE SCALE GENOMIC DNA]</scope>
    <source>
        <strain evidence="5">IBT 29486</strain>
    </source>
</reference>
<dbReference type="PANTHER" id="PTHR23070">
    <property type="entry name" value="BCS1 AAA-TYPE ATPASE"/>
    <property type="match status" value="1"/>
</dbReference>
<keyword evidence="5" id="KW-1185">Reference proteome</keyword>
<dbReference type="InterPro" id="IPR003959">
    <property type="entry name" value="ATPase_AAA_core"/>
</dbReference>
<evidence type="ECO:0008006" key="6">
    <source>
        <dbReference type="Google" id="ProtNLM"/>
    </source>
</evidence>
<comment type="subcellular location">
    <subcellularLocation>
        <location evidence="1">Mitochondrion membrane</location>
    </subcellularLocation>
</comment>
<dbReference type="Gene3D" id="3.40.50.300">
    <property type="entry name" value="P-loop containing nucleotide triphosphate hydrolases"/>
    <property type="match status" value="1"/>
</dbReference>
<dbReference type="AlphaFoldDB" id="A0A1V6QZ04"/>
<dbReference type="Pfam" id="PF08740">
    <property type="entry name" value="BCS1_N"/>
    <property type="match status" value="1"/>
</dbReference>
<evidence type="ECO:0000259" key="3">
    <source>
        <dbReference type="Pfam" id="PF08740"/>
    </source>
</evidence>
<dbReference type="InterPro" id="IPR050747">
    <property type="entry name" value="Mitochondrial_chaperone_BCS1"/>
</dbReference>
<name>A0A1V6QZ04_9EURO</name>
<dbReference type="EMBL" id="MDYP01000143">
    <property type="protein sequence ID" value="OQD94307.1"/>
    <property type="molecule type" value="Genomic_DNA"/>
</dbReference>
<evidence type="ECO:0000313" key="4">
    <source>
        <dbReference type="EMBL" id="OQD94307.1"/>
    </source>
</evidence>
<dbReference type="GO" id="GO:0016887">
    <property type="term" value="F:ATP hydrolysis activity"/>
    <property type="evidence" value="ECO:0007669"/>
    <property type="project" value="InterPro"/>
</dbReference>
<dbReference type="STRING" id="29845.A0A1V6QZ04"/>
<dbReference type="InterPro" id="IPR014851">
    <property type="entry name" value="BCS1_N"/>
</dbReference>
<evidence type="ECO:0000259" key="2">
    <source>
        <dbReference type="Pfam" id="PF00004"/>
    </source>
</evidence>
<dbReference type="Pfam" id="PF00004">
    <property type="entry name" value="AAA"/>
    <property type="match status" value="1"/>
</dbReference>
<evidence type="ECO:0000313" key="5">
    <source>
        <dbReference type="Proteomes" id="UP000191518"/>
    </source>
</evidence>
<feature type="non-terminal residue" evidence="4">
    <location>
        <position position="279"/>
    </location>
</feature>
<feature type="domain" description="ATPase AAA-type core" evidence="2">
    <location>
        <begin position="161"/>
        <end position="229"/>
    </location>
</feature>
<comment type="caution">
    <text evidence="4">The sequence shown here is derived from an EMBL/GenBank/DDBJ whole genome shotgun (WGS) entry which is preliminary data.</text>
</comment>
<dbReference type="InterPro" id="IPR027417">
    <property type="entry name" value="P-loop_NTPase"/>
</dbReference>
<dbReference type="GO" id="GO:0005524">
    <property type="term" value="F:ATP binding"/>
    <property type="evidence" value="ECO:0007669"/>
    <property type="project" value="InterPro"/>
</dbReference>
<proteinExistence type="predicted"/>
<gene>
    <name evidence="4" type="ORF">PENVUL_c144G00764</name>
</gene>